<dbReference type="AlphaFoldDB" id="A0A8E2JJB0"/>
<name>A0A8E2JJB0_9PEZI</name>
<organism evidence="1 2">
    <name type="scientific">Lepidopterella palustris CBS 459.81</name>
    <dbReference type="NCBI Taxonomy" id="1314670"/>
    <lineage>
        <taxon>Eukaryota</taxon>
        <taxon>Fungi</taxon>
        <taxon>Dikarya</taxon>
        <taxon>Ascomycota</taxon>
        <taxon>Pezizomycotina</taxon>
        <taxon>Dothideomycetes</taxon>
        <taxon>Pleosporomycetidae</taxon>
        <taxon>Mytilinidiales</taxon>
        <taxon>Argynnaceae</taxon>
        <taxon>Lepidopterella</taxon>
    </lineage>
</organism>
<gene>
    <name evidence="1" type="ORF">K432DRAFT_439991</name>
</gene>
<dbReference type="EMBL" id="KV744835">
    <property type="protein sequence ID" value="OCK84543.1"/>
    <property type="molecule type" value="Genomic_DNA"/>
</dbReference>
<protein>
    <submittedName>
        <fullName evidence="1">Uncharacterized protein</fullName>
    </submittedName>
</protein>
<reference evidence="1 2" key="1">
    <citation type="journal article" date="2016" name="Nat. Commun.">
        <title>Ectomycorrhizal ecology is imprinted in the genome of the dominant symbiotic fungus Cenococcum geophilum.</title>
        <authorList>
            <consortium name="DOE Joint Genome Institute"/>
            <person name="Peter M."/>
            <person name="Kohler A."/>
            <person name="Ohm R.A."/>
            <person name="Kuo A."/>
            <person name="Krutzmann J."/>
            <person name="Morin E."/>
            <person name="Arend M."/>
            <person name="Barry K.W."/>
            <person name="Binder M."/>
            <person name="Choi C."/>
            <person name="Clum A."/>
            <person name="Copeland A."/>
            <person name="Grisel N."/>
            <person name="Haridas S."/>
            <person name="Kipfer T."/>
            <person name="LaButti K."/>
            <person name="Lindquist E."/>
            <person name="Lipzen A."/>
            <person name="Maire R."/>
            <person name="Meier B."/>
            <person name="Mihaltcheva S."/>
            <person name="Molinier V."/>
            <person name="Murat C."/>
            <person name="Poggeler S."/>
            <person name="Quandt C.A."/>
            <person name="Sperisen C."/>
            <person name="Tritt A."/>
            <person name="Tisserant E."/>
            <person name="Crous P.W."/>
            <person name="Henrissat B."/>
            <person name="Nehls U."/>
            <person name="Egli S."/>
            <person name="Spatafora J.W."/>
            <person name="Grigoriev I.V."/>
            <person name="Martin F.M."/>
        </authorList>
    </citation>
    <scope>NUCLEOTIDE SEQUENCE [LARGE SCALE GENOMIC DNA]</scope>
    <source>
        <strain evidence="1 2">CBS 459.81</strain>
    </source>
</reference>
<evidence type="ECO:0000313" key="2">
    <source>
        <dbReference type="Proteomes" id="UP000250266"/>
    </source>
</evidence>
<keyword evidence="2" id="KW-1185">Reference proteome</keyword>
<evidence type="ECO:0000313" key="1">
    <source>
        <dbReference type="EMBL" id="OCK84543.1"/>
    </source>
</evidence>
<dbReference type="Proteomes" id="UP000250266">
    <property type="component" value="Unassembled WGS sequence"/>
</dbReference>
<proteinExistence type="predicted"/>
<sequence>MVYARLSPLVRSREEDTPPNVKQRNCLRLNSNYSSFIVTAHPLLQSLITNSSLYSLAYIPGFIRTDHGTIGFGTQMEIFSWWLSSCRTIRERPGREDWENIENIQRRREARMAPRRPPVPAPAAVVEAAENMGDDGEGGDDGDAGAGADLGDAITLVGGDTGAEFGETTGERIGASEGPFMLSNESWKRIGKLRKTWNLIMFQKLQETLEPMKIWKLMMAFYRL</sequence>
<accession>A0A8E2JJB0</accession>